<comment type="caution">
    <text evidence="3">The sequence shown here is derived from an EMBL/GenBank/DDBJ whole genome shotgun (WGS) entry which is preliminary data.</text>
</comment>
<feature type="compositionally biased region" description="Low complexity" evidence="1">
    <location>
        <begin position="28"/>
        <end position="37"/>
    </location>
</feature>
<dbReference type="EMBL" id="BJMM01000028">
    <property type="protein sequence ID" value="GEB52156.1"/>
    <property type="molecule type" value="Genomic_DNA"/>
</dbReference>
<dbReference type="InterPro" id="IPR046095">
    <property type="entry name" value="DUF6113"/>
</dbReference>
<name>A0A4Y3R336_STRCI</name>
<evidence type="ECO:0008006" key="5">
    <source>
        <dbReference type="Google" id="ProtNLM"/>
    </source>
</evidence>
<evidence type="ECO:0000313" key="4">
    <source>
        <dbReference type="Proteomes" id="UP000319210"/>
    </source>
</evidence>
<dbReference type="Pfam" id="PF19608">
    <property type="entry name" value="DUF6113"/>
    <property type="match status" value="1"/>
</dbReference>
<keyword evidence="4" id="KW-1185">Reference proteome</keyword>
<feature type="transmembrane region" description="Helical" evidence="2">
    <location>
        <begin position="126"/>
        <end position="154"/>
    </location>
</feature>
<feature type="transmembrane region" description="Helical" evidence="2">
    <location>
        <begin position="50"/>
        <end position="68"/>
    </location>
</feature>
<dbReference type="AlphaFoldDB" id="A0A4Y3R336"/>
<dbReference type="Proteomes" id="UP000319210">
    <property type="component" value="Unassembled WGS sequence"/>
</dbReference>
<evidence type="ECO:0000256" key="2">
    <source>
        <dbReference type="SAM" id="Phobius"/>
    </source>
</evidence>
<feature type="transmembrane region" description="Helical" evidence="2">
    <location>
        <begin position="74"/>
        <end position="94"/>
    </location>
</feature>
<reference evidence="3 4" key="1">
    <citation type="submission" date="2019-06" db="EMBL/GenBank/DDBJ databases">
        <title>Whole genome shotgun sequence of Streptomyces cacaoi subsp. cacaoi NBRC 12748.</title>
        <authorList>
            <person name="Hosoyama A."/>
            <person name="Uohara A."/>
            <person name="Ohji S."/>
            <person name="Ichikawa N."/>
        </authorList>
    </citation>
    <scope>NUCLEOTIDE SEQUENCE [LARGE SCALE GENOMIC DNA]</scope>
    <source>
        <strain evidence="3 4">NBRC 12748</strain>
    </source>
</reference>
<protein>
    <recommendedName>
        <fullName evidence="5">Integral membrane protein</fullName>
    </recommendedName>
</protein>
<feature type="transmembrane region" description="Helical" evidence="2">
    <location>
        <begin position="101"/>
        <end position="120"/>
    </location>
</feature>
<sequence>MSAAQAQPGGGDRPERGGPRRVGGTGAPSGAPAGQPAGRTVFPAARSLRFLVYAGLAVLGVLTGAAGALFQAAWFPLGLLLGLAAAVGLFHGGATLCRTKAGAGVPGAAWTLTVLAMTTTRPEGDFVFAAGIASYIYLFGGILAAVMCTTLALPAPPVAADRRR</sequence>
<dbReference type="RefSeq" id="WP_223123992.1">
    <property type="nucleotide sequence ID" value="NZ_BJMM01000028.1"/>
</dbReference>
<evidence type="ECO:0000256" key="1">
    <source>
        <dbReference type="SAM" id="MobiDB-lite"/>
    </source>
</evidence>
<gene>
    <name evidence="3" type="ORF">SCA03_47070</name>
</gene>
<organism evidence="3 4">
    <name type="scientific">Streptomyces cacaoi</name>
    <dbReference type="NCBI Taxonomy" id="1898"/>
    <lineage>
        <taxon>Bacteria</taxon>
        <taxon>Bacillati</taxon>
        <taxon>Actinomycetota</taxon>
        <taxon>Actinomycetes</taxon>
        <taxon>Kitasatosporales</taxon>
        <taxon>Streptomycetaceae</taxon>
        <taxon>Streptomyces</taxon>
    </lineage>
</organism>
<evidence type="ECO:0000313" key="3">
    <source>
        <dbReference type="EMBL" id="GEB52156.1"/>
    </source>
</evidence>
<keyword evidence="2" id="KW-0812">Transmembrane</keyword>
<keyword evidence="2" id="KW-0472">Membrane</keyword>
<accession>A0A4Y3R336</accession>
<feature type="region of interest" description="Disordered" evidence="1">
    <location>
        <begin position="1"/>
        <end position="37"/>
    </location>
</feature>
<proteinExistence type="predicted"/>
<keyword evidence="2" id="KW-1133">Transmembrane helix</keyword>